<dbReference type="OrthoDB" id="2789670at2759"/>
<dbReference type="InterPro" id="IPR036396">
    <property type="entry name" value="Cyt_P450_sf"/>
</dbReference>
<evidence type="ECO:0000256" key="10">
    <source>
        <dbReference type="SAM" id="Phobius"/>
    </source>
</evidence>
<dbReference type="Proteomes" id="UP000027138">
    <property type="component" value="Unassembled WGS sequence"/>
</dbReference>
<organism evidence="11 12">
    <name type="scientific">Jatropha curcas</name>
    <name type="common">Barbados nut</name>
    <dbReference type="NCBI Taxonomy" id="180498"/>
    <lineage>
        <taxon>Eukaryota</taxon>
        <taxon>Viridiplantae</taxon>
        <taxon>Streptophyta</taxon>
        <taxon>Embryophyta</taxon>
        <taxon>Tracheophyta</taxon>
        <taxon>Spermatophyta</taxon>
        <taxon>Magnoliopsida</taxon>
        <taxon>eudicotyledons</taxon>
        <taxon>Gunneridae</taxon>
        <taxon>Pentapetalae</taxon>
        <taxon>rosids</taxon>
        <taxon>fabids</taxon>
        <taxon>Malpighiales</taxon>
        <taxon>Euphorbiaceae</taxon>
        <taxon>Crotonoideae</taxon>
        <taxon>Jatropheae</taxon>
        <taxon>Jatropha</taxon>
    </lineage>
</organism>
<evidence type="ECO:0000256" key="9">
    <source>
        <dbReference type="RuleBase" id="RU000461"/>
    </source>
</evidence>
<comment type="cofactor">
    <cofactor evidence="1 8">
        <name>heme</name>
        <dbReference type="ChEBI" id="CHEBI:30413"/>
    </cofactor>
</comment>
<proteinExistence type="inferred from homology"/>
<keyword evidence="5 9" id="KW-0560">Oxidoreductase</keyword>
<dbReference type="PANTHER" id="PTHR47955:SF19">
    <property type="entry name" value="CYTOCHROME P450 71A9-LIKE ISOFORM X1"/>
    <property type="match status" value="1"/>
</dbReference>
<dbReference type="InterPro" id="IPR001128">
    <property type="entry name" value="Cyt_P450"/>
</dbReference>
<keyword evidence="10" id="KW-1133">Transmembrane helix</keyword>
<evidence type="ECO:0000313" key="12">
    <source>
        <dbReference type="Proteomes" id="UP000027138"/>
    </source>
</evidence>
<keyword evidence="3 8" id="KW-0349">Heme</keyword>
<accession>A0A067KHN4</accession>
<keyword evidence="10" id="KW-0472">Membrane</keyword>
<dbReference type="FunFam" id="1.10.630.10:FF:000011">
    <property type="entry name" value="Cytochrome P450 83B1"/>
    <property type="match status" value="1"/>
</dbReference>
<evidence type="ECO:0000256" key="2">
    <source>
        <dbReference type="ARBA" id="ARBA00010617"/>
    </source>
</evidence>
<evidence type="ECO:0000256" key="4">
    <source>
        <dbReference type="ARBA" id="ARBA00022723"/>
    </source>
</evidence>
<evidence type="ECO:0000256" key="7">
    <source>
        <dbReference type="ARBA" id="ARBA00023033"/>
    </source>
</evidence>
<dbReference type="GO" id="GO:0004497">
    <property type="term" value="F:monooxygenase activity"/>
    <property type="evidence" value="ECO:0007669"/>
    <property type="project" value="UniProtKB-KW"/>
</dbReference>
<keyword evidence="12" id="KW-1185">Reference proteome</keyword>
<keyword evidence="7 9" id="KW-0503">Monooxygenase</keyword>
<dbReference type="GO" id="GO:0016705">
    <property type="term" value="F:oxidoreductase activity, acting on paired donors, with incorporation or reduction of molecular oxygen"/>
    <property type="evidence" value="ECO:0007669"/>
    <property type="project" value="InterPro"/>
</dbReference>
<dbReference type="AlphaFoldDB" id="A0A067KHN4"/>
<protein>
    <recommendedName>
        <fullName evidence="13">Cytochrome P450</fullName>
    </recommendedName>
</protein>
<evidence type="ECO:0008006" key="13">
    <source>
        <dbReference type="Google" id="ProtNLM"/>
    </source>
</evidence>
<dbReference type="Gene3D" id="1.10.630.10">
    <property type="entry name" value="Cytochrome P450"/>
    <property type="match status" value="1"/>
</dbReference>
<dbReference type="GO" id="GO:0005506">
    <property type="term" value="F:iron ion binding"/>
    <property type="evidence" value="ECO:0007669"/>
    <property type="project" value="InterPro"/>
</dbReference>
<evidence type="ECO:0000256" key="1">
    <source>
        <dbReference type="ARBA" id="ARBA00001971"/>
    </source>
</evidence>
<dbReference type="Pfam" id="PF00067">
    <property type="entry name" value="p450"/>
    <property type="match status" value="1"/>
</dbReference>
<keyword evidence="10" id="KW-0812">Transmembrane</keyword>
<dbReference type="InterPro" id="IPR002401">
    <property type="entry name" value="Cyt_P450_E_grp-I"/>
</dbReference>
<dbReference type="GO" id="GO:0020037">
    <property type="term" value="F:heme binding"/>
    <property type="evidence" value="ECO:0007669"/>
    <property type="project" value="InterPro"/>
</dbReference>
<feature type="binding site" description="axial binding residue" evidence="8">
    <location>
        <position position="385"/>
    </location>
    <ligand>
        <name>heme</name>
        <dbReference type="ChEBI" id="CHEBI:30413"/>
    </ligand>
    <ligandPart>
        <name>Fe</name>
        <dbReference type="ChEBI" id="CHEBI:18248"/>
    </ligandPart>
</feature>
<dbReference type="PRINTS" id="PR00463">
    <property type="entry name" value="EP450I"/>
</dbReference>
<evidence type="ECO:0000256" key="3">
    <source>
        <dbReference type="ARBA" id="ARBA00022617"/>
    </source>
</evidence>
<gene>
    <name evidence="11" type="ORF">JCGZ_11083</name>
</gene>
<dbReference type="SUPFAM" id="SSF48264">
    <property type="entry name" value="Cytochrome P450"/>
    <property type="match status" value="1"/>
</dbReference>
<dbReference type="PANTHER" id="PTHR47955">
    <property type="entry name" value="CYTOCHROME P450 FAMILY 71 PROTEIN"/>
    <property type="match status" value="1"/>
</dbReference>
<comment type="similarity">
    <text evidence="2 9">Belongs to the cytochrome P450 family.</text>
</comment>
<dbReference type="InterPro" id="IPR017972">
    <property type="entry name" value="Cyt_P450_CS"/>
</dbReference>
<dbReference type="CDD" id="cd11072">
    <property type="entry name" value="CYP71-like"/>
    <property type="match status" value="1"/>
</dbReference>
<sequence length="542" mass="62104">MVMSCFSNLVEFLQLLSPLQKQQKELFKTNDLYSCSRPLLAGTGRLSYNFLDIVFTPYGDYWREVRKICVIELFSAKRVQSFQSIREEEVGLLIDSILKASSSSSPVNLSEMTLALTANITCREAFGKSFEARGFSQERFQEVIHEGFAMLGSFSAADFFPYVGWIVDRLTGLHARLEKNFQEFDEFYQKIIDDHIQKERNEKEHGQEDIIDVLLDLERDQNDHQSSAFRLSQDRIKAILMNIFLAGVDTGAITLVWAMAELIKNPRVMKKAQKEIRTLIGNKREVSESDIDKLYYLKMVLKETLRLHPPATLLVPRESISKFNIGGYEVYPKTRIQVNVWAIGIDPEVWKDAERFFPERFMDKDIDYKGQHYEFLPFGAGRRGCPGISMGMVMVERALANLLYWFDWRLPNDMKGEDFSMEEEAGLATYKKVIQIINTNSNRYATNRISTNRTISTLQKPFIDTRIMISMLALIQNLTLISLFVFLQANTTTVNLPALEYNNDSSRYELSLLRGTDSGRTGAASAWRLKLKAGGDKVESGK</sequence>
<keyword evidence="4 8" id="KW-0479">Metal-binding</keyword>
<evidence type="ECO:0000256" key="8">
    <source>
        <dbReference type="PIRSR" id="PIRSR602401-1"/>
    </source>
</evidence>
<feature type="transmembrane region" description="Helical" evidence="10">
    <location>
        <begin position="467"/>
        <end position="487"/>
    </location>
</feature>
<feature type="transmembrane region" description="Helical" evidence="10">
    <location>
        <begin position="239"/>
        <end position="260"/>
    </location>
</feature>
<evidence type="ECO:0000256" key="5">
    <source>
        <dbReference type="ARBA" id="ARBA00023002"/>
    </source>
</evidence>
<dbReference type="PRINTS" id="PR00385">
    <property type="entry name" value="P450"/>
</dbReference>
<dbReference type="PROSITE" id="PS00086">
    <property type="entry name" value="CYTOCHROME_P450"/>
    <property type="match status" value="1"/>
</dbReference>
<evidence type="ECO:0000313" key="11">
    <source>
        <dbReference type="EMBL" id="KDP34533.1"/>
    </source>
</evidence>
<dbReference type="EMBL" id="KK914525">
    <property type="protein sequence ID" value="KDP34533.1"/>
    <property type="molecule type" value="Genomic_DNA"/>
</dbReference>
<keyword evidence="6 8" id="KW-0408">Iron</keyword>
<name>A0A067KHN4_JATCU</name>
<reference evidence="11 12" key="1">
    <citation type="journal article" date="2014" name="PLoS ONE">
        <title>Global Analysis of Gene Expression Profiles in Physic Nut (Jatropha curcas L.) Seedlings Exposed to Salt Stress.</title>
        <authorList>
            <person name="Zhang L."/>
            <person name="Zhang C."/>
            <person name="Wu P."/>
            <person name="Chen Y."/>
            <person name="Li M."/>
            <person name="Jiang H."/>
            <person name="Wu G."/>
        </authorList>
    </citation>
    <scope>NUCLEOTIDE SEQUENCE [LARGE SCALE GENOMIC DNA]</scope>
    <source>
        <strain evidence="12">cv. GZQX0401</strain>
        <tissue evidence="11">Young leaves</tissue>
    </source>
</reference>
<evidence type="ECO:0000256" key="6">
    <source>
        <dbReference type="ARBA" id="ARBA00023004"/>
    </source>
</evidence>